<dbReference type="SUPFAM" id="SSF53474">
    <property type="entry name" value="alpha/beta-Hydrolases"/>
    <property type="match status" value="1"/>
</dbReference>
<protein>
    <submittedName>
        <fullName evidence="2">Alpha/beta hydrolase</fullName>
    </submittedName>
</protein>
<dbReference type="Proteomes" id="UP000249499">
    <property type="component" value="Chromosome"/>
</dbReference>
<dbReference type="GO" id="GO:0016787">
    <property type="term" value="F:hydrolase activity"/>
    <property type="evidence" value="ECO:0007669"/>
    <property type="project" value="UniProtKB-KW"/>
</dbReference>
<dbReference type="RefSeq" id="WP_240539018.1">
    <property type="nucleotide sequence ID" value="NZ_CP117255.1"/>
</dbReference>
<reference evidence="3" key="2">
    <citation type="journal article" date="2023" name="MicrobiologyOpen">
        <title>Genomics of the tumorigenes clade of the family Rhizobiaceae and description of Rhizobium rhododendri sp. nov.</title>
        <authorList>
            <person name="Kuzmanovic N."/>
            <person name="diCenzo G.C."/>
            <person name="Bunk B."/>
            <person name="Sproeer C."/>
            <person name="Fruehling A."/>
            <person name="Neumann-Schaal M."/>
            <person name="Overmann J."/>
            <person name="Smalla K."/>
        </authorList>
    </citation>
    <scope>NUCLEOTIDE SEQUENCE [LARGE SCALE GENOMIC DNA]</scope>
    <source>
        <strain evidence="3">1078</strain>
    </source>
</reference>
<dbReference type="InterPro" id="IPR022742">
    <property type="entry name" value="Hydrolase_4"/>
</dbReference>
<dbReference type="Pfam" id="PF12146">
    <property type="entry name" value="Hydrolase_4"/>
    <property type="match status" value="1"/>
</dbReference>
<dbReference type="KEGG" id="rtu:PR017_12130"/>
<feature type="domain" description="Serine aminopeptidase S33" evidence="1">
    <location>
        <begin position="43"/>
        <end position="295"/>
    </location>
</feature>
<dbReference type="InterPro" id="IPR029058">
    <property type="entry name" value="AB_hydrolase_fold"/>
</dbReference>
<dbReference type="Gene3D" id="3.40.50.1820">
    <property type="entry name" value="alpha/beta hydrolase"/>
    <property type="match status" value="1"/>
</dbReference>
<sequence length="325" mass="36034">MTESILFSTPDNPVPDNRTEGYFTTHDGHKLRYAIFRSSHAVAKGTVVLLHGRNEFIEKYFETIRELTDRGLWVATFDLRGQGGSGRLTKHPSRGHVRRFSDYEHDLEDFMEHVVLPDTRLPFYLVAHSTGALIALSAAPRLTGRIERMVLSAPFVGLTGQSASPRVIRFMASAACAVGLGSIPLNRKFKERPFATNLLTSDEQRYDRNRAIASARPDLVLGSPSARWLQQAFQTIDRVSEPEHLFSIAIPTLLLAPTRDGIIPYAEQERLSRSFRAAQLVPIAGARHEVFQEKDVYRAAAMAAIHAFIPGSDAEANTDPVGSGL</sequence>
<evidence type="ECO:0000313" key="2">
    <source>
        <dbReference type="EMBL" id="WFR94572.1"/>
    </source>
</evidence>
<evidence type="ECO:0000313" key="3">
    <source>
        <dbReference type="Proteomes" id="UP000249499"/>
    </source>
</evidence>
<keyword evidence="2" id="KW-0378">Hydrolase</keyword>
<name>A0AAF1KMW0_9HYPH</name>
<proteinExistence type="predicted"/>
<dbReference type="AlphaFoldDB" id="A0AAF1KMW0"/>
<gene>
    <name evidence="2" type="ORF">PR017_12130</name>
</gene>
<organism evidence="2 3">
    <name type="scientific">Rhizobium tumorigenes</name>
    <dbReference type="NCBI Taxonomy" id="2041385"/>
    <lineage>
        <taxon>Bacteria</taxon>
        <taxon>Pseudomonadati</taxon>
        <taxon>Pseudomonadota</taxon>
        <taxon>Alphaproteobacteria</taxon>
        <taxon>Hyphomicrobiales</taxon>
        <taxon>Rhizobiaceae</taxon>
        <taxon>Rhizobium/Agrobacterium group</taxon>
        <taxon>Rhizobium</taxon>
    </lineage>
</organism>
<dbReference type="InterPro" id="IPR051044">
    <property type="entry name" value="MAG_DAG_Lipase"/>
</dbReference>
<accession>A0AAF1KMW0</accession>
<evidence type="ECO:0000259" key="1">
    <source>
        <dbReference type="Pfam" id="PF12146"/>
    </source>
</evidence>
<reference evidence="2 3" key="1">
    <citation type="journal article" date="2018" name="Sci. Rep.">
        <title>Rhizobium tumorigenes sp. nov., a novel plant tumorigenic bacterium isolated from cane gall tumors on thornless blackberry.</title>
        <authorList>
            <person name="Kuzmanovi N."/>
            <person name="Smalla K."/>
            <person name="Gronow S."/>
            <person name="PuBawska J."/>
        </authorList>
    </citation>
    <scope>NUCLEOTIDE SEQUENCE [LARGE SCALE GENOMIC DNA]</scope>
    <source>
        <strain evidence="2 3">1078</strain>
    </source>
</reference>
<dbReference type="EMBL" id="CP117255">
    <property type="protein sequence ID" value="WFR94572.1"/>
    <property type="molecule type" value="Genomic_DNA"/>
</dbReference>
<keyword evidence="3" id="KW-1185">Reference proteome</keyword>
<dbReference type="PANTHER" id="PTHR11614">
    <property type="entry name" value="PHOSPHOLIPASE-RELATED"/>
    <property type="match status" value="1"/>
</dbReference>